<reference evidence="1 2" key="1">
    <citation type="submission" date="2024-06" db="EMBL/GenBank/DDBJ databases">
        <title>Genomic Encyclopedia of Type Strains, Phase IV (KMG-IV): sequencing the most valuable type-strain genomes for metagenomic binning, comparative biology and taxonomic classification.</title>
        <authorList>
            <person name="Goeker M."/>
        </authorList>
    </citation>
    <scope>NUCLEOTIDE SEQUENCE [LARGE SCALE GENOMIC DNA]</scope>
    <source>
        <strain evidence="1 2">DSM 29288</strain>
    </source>
</reference>
<accession>A0ABV2MK69</accession>
<sequence length="39" mass="4080">MQNCGVAAMLFCFVFLYLAAAGAGPLSVDSLMKRNRAAA</sequence>
<proteinExistence type="predicted"/>
<comment type="caution">
    <text evidence="1">The sequence shown here is derived from an EMBL/GenBank/DDBJ whole genome shotgun (WGS) entry which is preliminary data.</text>
</comment>
<dbReference type="Proteomes" id="UP001549077">
    <property type="component" value="Unassembled WGS sequence"/>
</dbReference>
<gene>
    <name evidence="1" type="ORF">ABID08_004212</name>
</gene>
<organism evidence="1 2">
    <name type="scientific">Rhizobium binae</name>
    <dbReference type="NCBI Taxonomy" id="1138190"/>
    <lineage>
        <taxon>Bacteria</taxon>
        <taxon>Pseudomonadati</taxon>
        <taxon>Pseudomonadota</taxon>
        <taxon>Alphaproteobacteria</taxon>
        <taxon>Hyphomicrobiales</taxon>
        <taxon>Rhizobiaceae</taxon>
        <taxon>Rhizobium/Agrobacterium group</taxon>
        <taxon>Rhizobium</taxon>
    </lineage>
</organism>
<keyword evidence="2" id="KW-1185">Reference proteome</keyword>
<evidence type="ECO:0000313" key="1">
    <source>
        <dbReference type="EMBL" id="MET3756834.1"/>
    </source>
</evidence>
<name>A0ABV2MK69_9HYPH</name>
<protein>
    <submittedName>
        <fullName evidence="1">Membrane protein YphA (DoxX/SURF4 family)</fullName>
    </submittedName>
</protein>
<dbReference type="EMBL" id="JBEPMY010000013">
    <property type="protein sequence ID" value="MET3756834.1"/>
    <property type="molecule type" value="Genomic_DNA"/>
</dbReference>
<evidence type="ECO:0000313" key="2">
    <source>
        <dbReference type="Proteomes" id="UP001549077"/>
    </source>
</evidence>